<evidence type="ECO:0000313" key="2">
    <source>
        <dbReference type="EMBL" id="QGU05119.1"/>
    </source>
</evidence>
<dbReference type="Gene3D" id="1.10.1660.10">
    <property type="match status" value="1"/>
</dbReference>
<dbReference type="GO" id="GO:0003677">
    <property type="term" value="F:DNA binding"/>
    <property type="evidence" value="ECO:0007669"/>
    <property type="project" value="InterPro"/>
</dbReference>
<feature type="domain" description="Helix-turn-helix" evidence="1">
    <location>
        <begin position="72"/>
        <end position="116"/>
    </location>
</feature>
<dbReference type="EMBL" id="CP046453">
    <property type="protein sequence ID" value="QGU05119.1"/>
    <property type="molecule type" value="Genomic_DNA"/>
</dbReference>
<proteinExistence type="predicted"/>
<protein>
    <submittedName>
        <fullName evidence="2">Helix-turn-helix domain protein</fullName>
    </submittedName>
</protein>
<reference evidence="2 3" key="1">
    <citation type="journal article" date="2021" name="Int. J. Syst. Evol. Microbiol.">
        <title>Classification of three corynebacterial strains isolated from a small paddock in North Rhine-Westphalia: proposal of &lt;i&gt;Corynebacterium kalinowskii&lt;/i&gt; sp. nov., &lt;i&gt;Corynebacterium comes&lt;/i&gt; sp. nov. and &lt;i&gt;Corynebacterium occultum&lt;/i&gt; sp. nov.</title>
        <authorList>
            <person name="Schaffert L."/>
            <person name="Ruwe M."/>
            <person name="Milse J."/>
            <person name="Hanuschka K."/>
            <person name="Ortseifen V."/>
            <person name="Droste J."/>
            <person name="Brandt D."/>
            <person name="Schl L."/>
            <person name="Kutter Y."/>
            <person name="Vinke S."/>
            <person name="Vieh P."/>
            <person name="Jacob L."/>
            <person name="L N.C."/>
            <person name="Schulte-Berndt E."/>
            <person name="Hain C."/>
            <person name="Linder M."/>
            <person name="Schmidt P."/>
            <person name="Wollenschl L."/>
            <person name="Luttermann T."/>
            <person name="Thieme E."/>
            <person name="Hassa J."/>
            <person name="Haak M."/>
            <person name="Wittchen M."/>
            <person name="Mentz A."/>
            <person name="Persicke M."/>
            <person name="Busche T."/>
            <person name="R C."/>
        </authorList>
    </citation>
    <scope>NUCLEOTIDE SEQUENCE [LARGE SCALE GENOMIC DNA]</scope>
    <source>
        <strain evidence="2 3">2019</strain>
    </source>
</reference>
<name>A0A6B8VPY8_9CORY</name>
<dbReference type="AlphaFoldDB" id="A0A6B8VPY8"/>
<dbReference type="InterPro" id="IPR009061">
    <property type="entry name" value="DNA-bd_dom_put_sf"/>
</dbReference>
<dbReference type="SUPFAM" id="SSF46955">
    <property type="entry name" value="Putative DNA-binding domain"/>
    <property type="match status" value="1"/>
</dbReference>
<sequence>MTTLTDGGSLILSPQERSSIIRFITAMDGDASDFATTAGQQAPRELNAVISQVLKAIAQDLPISITTMPKELTTTNAAAILGVSRPTLMKYIREGRVQAHKVGTHHRLNSRDVLDLATLLKQEQRQAVFELMDMDGEND</sequence>
<dbReference type="InterPro" id="IPR041657">
    <property type="entry name" value="HTH_17"/>
</dbReference>
<dbReference type="InterPro" id="IPR010093">
    <property type="entry name" value="SinI_DNA-bd"/>
</dbReference>
<dbReference type="Pfam" id="PF12728">
    <property type="entry name" value="HTH_17"/>
    <property type="match status" value="1"/>
</dbReference>
<dbReference type="RefSeq" id="WP_156228601.1">
    <property type="nucleotide sequence ID" value="NZ_CP046453.1"/>
</dbReference>
<dbReference type="KEGG" id="ccoe:CETAM_09335"/>
<dbReference type="NCBIfam" id="TIGR01764">
    <property type="entry name" value="excise"/>
    <property type="match status" value="1"/>
</dbReference>
<evidence type="ECO:0000313" key="3">
    <source>
        <dbReference type="Proteomes" id="UP000425178"/>
    </source>
</evidence>
<gene>
    <name evidence="2" type="ORF">CETAM_09335</name>
</gene>
<dbReference type="Proteomes" id="UP000425178">
    <property type="component" value="Chromosome"/>
</dbReference>
<evidence type="ECO:0000259" key="1">
    <source>
        <dbReference type="Pfam" id="PF12728"/>
    </source>
</evidence>
<accession>A0A6B8VPY8</accession>
<keyword evidence="3" id="KW-1185">Reference proteome</keyword>
<organism evidence="2 3">
    <name type="scientific">Corynebacterium comes</name>
    <dbReference type="NCBI Taxonomy" id="2675218"/>
    <lineage>
        <taxon>Bacteria</taxon>
        <taxon>Bacillati</taxon>
        <taxon>Actinomycetota</taxon>
        <taxon>Actinomycetes</taxon>
        <taxon>Mycobacteriales</taxon>
        <taxon>Corynebacteriaceae</taxon>
        <taxon>Corynebacterium</taxon>
    </lineage>
</organism>